<gene>
    <name evidence="1" type="ORF">HDF10_002145</name>
</gene>
<dbReference type="Proteomes" id="UP000569092">
    <property type="component" value="Unassembled WGS sequence"/>
</dbReference>
<sequence>MLEARLRAELWTSWASLLRSYAAAHGMNSTHHAVVEVGAEEITLRVASRWLRFTHETMESSNGSRSTFNMQEDGTVKLNGIAEEMDLAAERLAREMMQSE</sequence>
<name>A0A7W8J9V0_9BACT</name>
<evidence type="ECO:0000313" key="1">
    <source>
        <dbReference type="EMBL" id="MBB5344166.1"/>
    </source>
</evidence>
<protein>
    <submittedName>
        <fullName evidence="1">Uncharacterized protein</fullName>
    </submittedName>
</protein>
<evidence type="ECO:0000313" key="2">
    <source>
        <dbReference type="Proteomes" id="UP000569092"/>
    </source>
</evidence>
<reference evidence="1 2" key="1">
    <citation type="submission" date="2020-08" db="EMBL/GenBank/DDBJ databases">
        <title>Genomic Encyclopedia of Type Strains, Phase IV (KMG-V): Genome sequencing to study the core and pangenomes of soil and plant-associated prokaryotes.</title>
        <authorList>
            <person name="Whitman W."/>
        </authorList>
    </citation>
    <scope>NUCLEOTIDE SEQUENCE [LARGE SCALE GENOMIC DNA]</scope>
    <source>
        <strain evidence="1 2">M8US30</strain>
    </source>
</reference>
<accession>A0A7W8J9V0</accession>
<organism evidence="1 2">
    <name type="scientific">Tunturiibacter lichenicola</name>
    <dbReference type="NCBI Taxonomy" id="2051959"/>
    <lineage>
        <taxon>Bacteria</taxon>
        <taxon>Pseudomonadati</taxon>
        <taxon>Acidobacteriota</taxon>
        <taxon>Terriglobia</taxon>
        <taxon>Terriglobales</taxon>
        <taxon>Acidobacteriaceae</taxon>
        <taxon>Tunturiibacter</taxon>
    </lineage>
</organism>
<dbReference type="AlphaFoldDB" id="A0A7W8J9V0"/>
<dbReference type="EMBL" id="JACHDZ010000003">
    <property type="protein sequence ID" value="MBB5344166.1"/>
    <property type="molecule type" value="Genomic_DNA"/>
</dbReference>
<proteinExistence type="predicted"/>
<comment type="caution">
    <text evidence="1">The sequence shown here is derived from an EMBL/GenBank/DDBJ whole genome shotgun (WGS) entry which is preliminary data.</text>
</comment>